<dbReference type="EMBL" id="FXLY01000002">
    <property type="protein sequence ID" value="SMN18238.1"/>
    <property type="molecule type" value="Genomic_DNA"/>
</dbReference>
<dbReference type="PROSITE" id="PS50003">
    <property type="entry name" value="PH_DOMAIN"/>
    <property type="match status" value="1"/>
</dbReference>
<dbReference type="PROSITE" id="PS50002">
    <property type="entry name" value="SH3"/>
    <property type="match status" value="1"/>
</dbReference>
<dbReference type="InterPro" id="IPR001849">
    <property type="entry name" value="PH_domain"/>
</dbReference>
<dbReference type="InterPro" id="IPR011993">
    <property type="entry name" value="PH-like_dom_sf"/>
</dbReference>
<feature type="compositionally biased region" description="Pro residues" evidence="4">
    <location>
        <begin position="414"/>
        <end position="427"/>
    </location>
</feature>
<dbReference type="GO" id="GO:0005769">
    <property type="term" value="C:early endosome"/>
    <property type="evidence" value="ECO:0007669"/>
    <property type="project" value="TreeGrafter"/>
</dbReference>
<gene>
    <name evidence="8" type="ORF">KASA_0Q06853G</name>
</gene>
<dbReference type="CDD" id="cd09535">
    <property type="entry name" value="SAM_BOI-like_fungal"/>
    <property type="match status" value="1"/>
</dbReference>
<dbReference type="STRING" id="1789683.A0A1X7QXT2"/>
<feature type="region of interest" description="Disordered" evidence="4">
    <location>
        <begin position="115"/>
        <end position="134"/>
    </location>
</feature>
<evidence type="ECO:0000259" key="6">
    <source>
        <dbReference type="PROSITE" id="PS50003"/>
    </source>
</evidence>
<dbReference type="CDD" id="cd11886">
    <property type="entry name" value="SH3_BOI"/>
    <property type="match status" value="1"/>
</dbReference>
<dbReference type="Gene3D" id="2.30.30.40">
    <property type="entry name" value="SH3 Domains"/>
    <property type="match status" value="1"/>
</dbReference>
<dbReference type="GO" id="GO:0007032">
    <property type="term" value="P:endosome organization"/>
    <property type="evidence" value="ECO:0007669"/>
    <property type="project" value="TreeGrafter"/>
</dbReference>
<feature type="domain" description="SAM" evidence="7">
    <location>
        <begin position="259"/>
        <end position="323"/>
    </location>
</feature>
<reference evidence="8 9" key="1">
    <citation type="submission" date="2017-04" db="EMBL/GenBank/DDBJ databases">
        <authorList>
            <person name="Afonso C.L."/>
            <person name="Miller P.J."/>
            <person name="Scott M.A."/>
            <person name="Spackman E."/>
            <person name="Goraichik I."/>
            <person name="Dimitrov K.M."/>
            <person name="Suarez D.L."/>
            <person name="Swayne D.E."/>
        </authorList>
    </citation>
    <scope>NUCLEOTIDE SEQUENCE [LARGE SCALE GENOMIC DNA]</scope>
</reference>
<feature type="region of interest" description="Disordered" evidence="4">
    <location>
        <begin position="642"/>
        <end position="720"/>
    </location>
</feature>
<dbReference type="InterPro" id="IPR035551">
    <property type="entry name" value="Boi1/2_SH3"/>
</dbReference>
<dbReference type="SUPFAM" id="SSF50044">
    <property type="entry name" value="SH3-domain"/>
    <property type="match status" value="1"/>
</dbReference>
<feature type="compositionally biased region" description="Polar residues" evidence="4">
    <location>
        <begin position="441"/>
        <end position="486"/>
    </location>
</feature>
<dbReference type="PROSITE" id="PS50105">
    <property type="entry name" value="SAM_DOMAIN"/>
    <property type="match status" value="1"/>
</dbReference>
<dbReference type="OrthoDB" id="73680at2759"/>
<dbReference type="InterPro" id="IPR045188">
    <property type="entry name" value="Boi1/Boi2-like"/>
</dbReference>
<feature type="compositionally biased region" description="Basic and acidic residues" evidence="4">
    <location>
        <begin position="935"/>
        <end position="944"/>
    </location>
</feature>
<evidence type="ECO:0000313" key="8">
    <source>
        <dbReference type="EMBL" id="SMN18238.1"/>
    </source>
</evidence>
<feature type="compositionally biased region" description="Polar residues" evidence="4">
    <location>
        <begin position="367"/>
        <end position="402"/>
    </location>
</feature>
<evidence type="ECO:0000256" key="3">
    <source>
        <dbReference type="PROSITE-ProRule" id="PRU00192"/>
    </source>
</evidence>
<feature type="compositionally biased region" description="Polar residues" evidence="4">
    <location>
        <begin position="558"/>
        <end position="567"/>
    </location>
</feature>
<dbReference type="CDD" id="cd13316">
    <property type="entry name" value="PH_Boi"/>
    <property type="match status" value="1"/>
</dbReference>
<evidence type="ECO:0000256" key="1">
    <source>
        <dbReference type="ARBA" id="ARBA00022443"/>
    </source>
</evidence>
<feature type="domain" description="SH3" evidence="5">
    <location>
        <begin position="35"/>
        <end position="99"/>
    </location>
</feature>
<evidence type="ECO:0000313" key="9">
    <source>
        <dbReference type="Proteomes" id="UP000196158"/>
    </source>
</evidence>
<dbReference type="InterPro" id="IPR013761">
    <property type="entry name" value="SAM/pointed_sf"/>
</dbReference>
<dbReference type="Pfam" id="PF07647">
    <property type="entry name" value="SAM_2"/>
    <property type="match status" value="1"/>
</dbReference>
<feature type="compositionally biased region" description="Basic and acidic residues" evidence="4">
    <location>
        <begin position="649"/>
        <end position="661"/>
    </location>
</feature>
<dbReference type="SMART" id="SM00326">
    <property type="entry name" value="SH3"/>
    <property type="match status" value="1"/>
</dbReference>
<dbReference type="SUPFAM" id="SSF47769">
    <property type="entry name" value="SAM/Pointed domain"/>
    <property type="match status" value="1"/>
</dbReference>
<feature type="compositionally biased region" description="Acidic residues" evidence="4">
    <location>
        <begin position="537"/>
        <end position="551"/>
    </location>
</feature>
<keyword evidence="9" id="KW-1185">Reference proteome</keyword>
<dbReference type="GO" id="GO:0055037">
    <property type="term" value="C:recycling endosome"/>
    <property type="evidence" value="ECO:0007669"/>
    <property type="project" value="TreeGrafter"/>
</dbReference>
<evidence type="ECO:0000256" key="4">
    <source>
        <dbReference type="SAM" id="MobiDB-lite"/>
    </source>
</evidence>
<dbReference type="SUPFAM" id="SSF50729">
    <property type="entry name" value="PH domain-like"/>
    <property type="match status" value="1"/>
</dbReference>
<evidence type="ECO:0000259" key="5">
    <source>
        <dbReference type="PROSITE" id="PS50002"/>
    </source>
</evidence>
<protein>
    <submittedName>
        <fullName evidence="8">Similar to Saccharomyces cerevisiae YER114C BOI2 Protein implicated in polar growth, functionally redundant with Boi1p</fullName>
    </submittedName>
</protein>
<dbReference type="Pfam" id="PF00018">
    <property type="entry name" value="SH3_1"/>
    <property type="match status" value="1"/>
</dbReference>
<accession>A0A1X7QXT2</accession>
<keyword evidence="1 3" id="KW-0728">SH3 domain</keyword>
<dbReference type="InterPro" id="IPR001452">
    <property type="entry name" value="SH3_domain"/>
</dbReference>
<dbReference type="GO" id="GO:0005829">
    <property type="term" value="C:cytosol"/>
    <property type="evidence" value="ECO:0007669"/>
    <property type="project" value="GOC"/>
</dbReference>
<feature type="region of interest" description="Disordered" evidence="4">
    <location>
        <begin position="902"/>
        <end position="960"/>
    </location>
</feature>
<feature type="region of interest" description="Disordered" evidence="4">
    <location>
        <begin position="988"/>
        <end position="1024"/>
    </location>
</feature>
<dbReference type="InterPro" id="IPR036028">
    <property type="entry name" value="SH3-like_dom_sf"/>
</dbReference>
<feature type="domain" description="PH" evidence="6">
    <location>
        <begin position="753"/>
        <end position="872"/>
    </location>
</feature>
<dbReference type="FunFam" id="2.30.29.30:FF:000230">
    <property type="entry name" value="Polarized growth protein (Boi2)"/>
    <property type="match status" value="1"/>
</dbReference>
<feature type="compositionally biased region" description="Basic residues" evidence="4">
    <location>
        <begin position="677"/>
        <end position="687"/>
    </location>
</feature>
<dbReference type="Proteomes" id="UP000196158">
    <property type="component" value="Unassembled WGS sequence"/>
</dbReference>
<dbReference type="Pfam" id="PF00169">
    <property type="entry name" value="PH"/>
    <property type="match status" value="1"/>
</dbReference>
<proteinExistence type="predicted"/>
<dbReference type="InterPro" id="IPR001660">
    <property type="entry name" value="SAM"/>
</dbReference>
<dbReference type="FunFam" id="2.30.30.40:FF:000259">
    <property type="entry name" value="Protein BOI2"/>
    <property type="match status" value="1"/>
</dbReference>
<dbReference type="Gene3D" id="2.30.29.30">
    <property type="entry name" value="Pleckstrin-homology domain (PH domain)/Phosphotyrosine-binding domain (PTB)"/>
    <property type="match status" value="1"/>
</dbReference>
<dbReference type="Gene3D" id="1.10.150.50">
    <property type="entry name" value="Transcription Factor, Ets-1"/>
    <property type="match status" value="1"/>
</dbReference>
<sequence length="1024" mass="113196">MSKKLTNMLSEIDTSSAADITKDSQFSAVSGESPRIFPVYICINEYAKRMEDELDMKPGDKIQVITDDREYNDGWYFGLNLRTKEEGLYPVVFTQKISNERKPTLMRAKSLKRMNSMNGMSDSNTSLVPSGADSSADLSIPQVAEAAAPVSISHEVPSERHVSVKSTMSDIDRALQDFQIDDNAETDKIQYKDGDADSPVHSIAEETIYSETTDLNVGEDHSRLQVSDAENVSNSVRASSSLDDVNGRSELDVANAQNWTAEEVTEYFIQAGFDVQSSSRFKQHKISGKILFELELSHLKELDVSSFGTRFEMFKEIAALKEAMEMATSNSGRKRKELMPAAEMEHISVSGHARPVSQSVEELPIRSASSSVTPRQRPTSVLINGKQASDSNVQTIDTNIINPASFASPRRAPKPPSYPSPAQPPKSPLVNRLASPINAGESLSHSPYRTLRTTGSNEHIASTPNSRNSYSRNIKSGVFSPSVSNSIKEEKEDANNNKRSSVIYSPPHEMSNRGSGSRESLKRDNQEIPPNIVMEKDADDDSSYEEQEQDNQDAISDRPTSSIYATSSDHEFSDDEKVMRLNVTDKDKEGEKKIKRNSSVLSYFTPNKSSSGVDRSLSVNTGVNRSNSLKLKKKTSFVTSPFRQQFTESADRNSPKADKRTKASATGVDPSGASKVASKKKKDKRRSVSANGTYPNDTVKDILGTDQNKRSVSEAVKPKKLRALKTKPPLKKQSTSAFMEGIRNISVDEAIKTADYSGWMSKRGSGKMSTWKNRFFTLHGTRLSYFSNTSDTRERGLIDITAHRVVPAKEDDKFVSLYAASTGKGRYCFKLIPPAPGSKKGLTFTQPRIHYFAVDTKEEMRGWMATLIKTTIDIDKTVPVISSYTTPTVSLKKAKMMLADAREETRKREEELSNNANDDEALWDEQQKKSGSNSKQDKHKKDSSEIEESTNTNETPNLSINTSSAVTASTTVNSNGFASPYLLASGVLSPNLPHSPGFRKVSSKEKKGTEYFDSEDTTLTGTKF</sequence>
<feature type="region of interest" description="Disordered" evidence="4">
    <location>
        <begin position="349"/>
        <end position="575"/>
    </location>
</feature>
<dbReference type="PANTHER" id="PTHR22902:SF27">
    <property type="entry name" value="PLECKSTRIN HOMOLOGY DOMAIN-CONTAINING FAMILY A MEMBER 3"/>
    <property type="match status" value="1"/>
</dbReference>
<dbReference type="AlphaFoldDB" id="A0A1X7QXT2"/>
<organism evidence="8 9">
    <name type="scientific">Maudiozyma saulgeensis</name>
    <dbReference type="NCBI Taxonomy" id="1789683"/>
    <lineage>
        <taxon>Eukaryota</taxon>
        <taxon>Fungi</taxon>
        <taxon>Dikarya</taxon>
        <taxon>Ascomycota</taxon>
        <taxon>Saccharomycotina</taxon>
        <taxon>Saccharomycetes</taxon>
        <taxon>Saccharomycetales</taxon>
        <taxon>Saccharomycetaceae</taxon>
        <taxon>Maudiozyma</taxon>
    </lineage>
</organism>
<dbReference type="SMART" id="SM00454">
    <property type="entry name" value="SAM"/>
    <property type="match status" value="1"/>
</dbReference>
<dbReference type="GO" id="GO:0042147">
    <property type="term" value="P:retrograde transport, endosome to Golgi"/>
    <property type="evidence" value="ECO:0007669"/>
    <property type="project" value="TreeGrafter"/>
</dbReference>
<feature type="compositionally biased region" description="Basic and acidic residues" evidence="4">
    <location>
        <begin position="487"/>
        <end position="496"/>
    </location>
</feature>
<evidence type="ECO:0000256" key="2">
    <source>
        <dbReference type="ARBA" id="ARBA00022553"/>
    </source>
</evidence>
<dbReference type="SMART" id="SM00233">
    <property type="entry name" value="PH"/>
    <property type="match status" value="1"/>
</dbReference>
<feature type="compositionally biased region" description="Low complexity" evidence="4">
    <location>
        <begin position="949"/>
        <end position="960"/>
    </location>
</feature>
<dbReference type="GO" id="GO:0005802">
    <property type="term" value="C:trans-Golgi network"/>
    <property type="evidence" value="ECO:0007669"/>
    <property type="project" value="TreeGrafter"/>
</dbReference>
<feature type="compositionally biased region" description="Basic and acidic residues" evidence="4">
    <location>
        <begin position="902"/>
        <end position="911"/>
    </location>
</feature>
<dbReference type="PANTHER" id="PTHR22902">
    <property type="entry name" value="SESQUIPEDALIAN"/>
    <property type="match status" value="1"/>
</dbReference>
<evidence type="ECO:0000259" key="7">
    <source>
        <dbReference type="PROSITE" id="PS50105"/>
    </source>
</evidence>
<dbReference type="GO" id="GO:0001881">
    <property type="term" value="P:receptor recycling"/>
    <property type="evidence" value="ECO:0007669"/>
    <property type="project" value="TreeGrafter"/>
</dbReference>
<keyword evidence="2" id="KW-0597">Phosphoprotein</keyword>
<name>A0A1X7QXT2_9SACH</name>